<organism evidence="1">
    <name type="scientific">Medicago truncatula</name>
    <name type="common">Barrel medic</name>
    <name type="synonym">Medicago tribuloides</name>
    <dbReference type="NCBI Taxonomy" id="3880"/>
    <lineage>
        <taxon>Eukaryota</taxon>
        <taxon>Viridiplantae</taxon>
        <taxon>Streptophyta</taxon>
        <taxon>Embryophyta</taxon>
        <taxon>Tracheophyta</taxon>
        <taxon>Spermatophyta</taxon>
        <taxon>Magnoliopsida</taxon>
        <taxon>eudicotyledons</taxon>
        <taxon>Gunneridae</taxon>
        <taxon>Pentapetalae</taxon>
        <taxon>rosids</taxon>
        <taxon>fabids</taxon>
        <taxon>Fabales</taxon>
        <taxon>Fabaceae</taxon>
        <taxon>Papilionoideae</taxon>
        <taxon>50 kb inversion clade</taxon>
        <taxon>NPAAA clade</taxon>
        <taxon>Hologalegina</taxon>
        <taxon>IRL clade</taxon>
        <taxon>Trifolieae</taxon>
        <taxon>Medicago</taxon>
    </lineage>
</organism>
<reference evidence="1" key="1">
    <citation type="submission" date="2012-05" db="EMBL/GenBank/DDBJ databases">
        <authorList>
            <person name="Krishnakumar V."/>
            <person name="Cheung F."/>
            <person name="Xiao Y."/>
            <person name="Chan A."/>
            <person name="Moskal W.A."/>
            <person name="Town C.D."/>
        </authorList>
    </citation>
    <scope>NUCLEOTIDE SEQUENCE</scope>
</reference>
<dbReference type="EMBL" id="BT145952">
    <property type="protein sequence ID" value="AFK45746.1"/>
    <property type="molecule type" value="mRNA"/>
</dbReference>
<proteinExistence type="evidence at transcript level"/>
<accession>I3SZQ4</accession>
<name>I3SZQ4_MEDTR</name>
<sequence>MRRINRRNSRCFFMHTHKTTLQQKKKSVRITVEIRRKRASNRVQFLKKSCRYTNKISIQRT</sequence>
<dbReference type="AlphaFoldDB" id="I3SZQ4"/>
<evidence type="ECO:0000313" key="1">
    <source>
        <dbReference type="EMBL" id="AFK45746.1"/>
    </source>
</evidence>
<protein>
    <submittedName>
        <fullName evidence="1">Uncharacterized protein</fullName>
    </submittedName>
</protein>